<organism evidence="1 2">
    <name type="scientific">Paenibacillus agricola</name>
    <dbReference type="NCBI Taxonomy" id="2716264"/>
    <lineage>
        <taxon>Bacteria</taxon>
        <taxon>Bacillati</taxon>
        <taxon>Bacillota</taxon>
        <taxon>Bacilli</taxon>
        <taxon>Bacillales</taxon>
        <taxon>Paenibacillaceae</taxon>
        <taxon>Paenibacillus</taxon>
    </lineage>
</organism>
<name>A0ABX0JDU0_9BACL</name>
<reference evidence="1" key="1">
    <citation type="submission" date="2020-03" db="EMBL/GenBank/DDBJ databases">
        <title>Draft sequencing of Paenibacilllus sp. S3N08.</title>
        <authorList>
            <person name="Kim D.-U."/>
        </authorList>
    </citation>
    <scope>NUCLEOTIDE SEQUENCE</scope>
    <source>
        <strain evidence="1">S3N08</strain>
    </source>
</reference>
<protein>
    <submittedName>
        <fullName evidence="1">Uncharacterized protein</fullName>
    </submittedName>
</protein>
<keyword evidence="2" id="KW-1185">Reference proteome</keyword>
<gene>
    <name evidence="1" type="ORF">G9U52_23990</name>
</gene>
<evidence type="ECO:0000313" key="1">
    <source>
        <dbReference type="EMBL" id="NHN32878.1"/>
    </source>
</evidence>
<proteinExistence type="predicted"/>
<accession>A0ABX0JDU0</accession>
<sequence length="49" mass="5942">MIQVNTFADVDEFNEFLAELSEDVIIKIEWKVIESEEGYTDYFMIQYRE</sequence>
<evidence type="ECO:0000313" key="2">
    <source>
        <dbReference type="Proteomes" id="UP001165962"/>
    </source>
</evidence>
<dbReference type="Proteomes" id="UP001165962">
    <property type="component" value="Unassembled WGS sequence"/>
</dbReference>
<comment type="caution">
    <text evidence="1">The sequence shown here is derived from an EMBL/GenBank/DDBJ whole genome shotgun (WGS) entry which is preliminary data.</text>
</comment>
<dbReference type="EMBL" id="JAAOIW010000010">
    <property type="protein sequence ID" value="NHN32878.1"/>
    <property type="molecule type" value="Genomic_DNA"/>
</dbReference>
<dbReference type="RefSeq" id="WP_166153193.1">
    <property type="nucleotide sequence ID" value="NZ_JAAOIW010000010.1"/>
</dbReference>